<dbReference type="EMBL" id="JBHSIT010000003">
    <property type="protein sequence ID" value="MFC4908453.1"/>
    <property type="molecule type" value="Genomic_DNA"/>
</dbReference>
<evidence type="ECO:0000313" key="7">
    <source>
        <dbReference type="Proteomes" id="UP001595872"/>
    </source>
</evidence>
<dbReference type="PRINTS" id="PR00455">
    <property type="entry name" value="HTHTETR"/>
</dbReference>
<proteinExistence type="predicted"/>
<dbReference type="PANTHER" id="PTHR30055">
    <property type="entry name" value="HTH-TYPE TRANSCRIPTIONAL REGULATOR RUTR"/>
    <property type="match status" value="1"/>
</dbReference>
<dbReference type="Gene3D" id="1.10.357.10">
    <property type="entry name" value="Tetracycline Repressor, domain 2"/>
    <property type="match status" value="1"/>
</dbReference>
<dbReference type="SUPFAM" id="SSF46689">
    <property type="entry name" value="Homeodomain-like"/>
    <property type="match status" value="1"/>
</dbReference>
<sequence>MVRPSRHDPSVLVDAAVRLAAAEGPAAVTMAAVAKASGAPNGSVYHRFPNRAALLSELWIRTVERFQDGYLAALASHPDPARAGAAAARHVVSWSRANPEQAAVLLHGAEALGRKEWPAAQAARADAGTERARAALASLAKRLDASTPVDVDRVTLAVVDLPLALVRRHLRAGAPLPAHAEDLAEECAADLLR</sequence>
<comment type="caution">
    <text evidence="6">The sequence shown here is derived from an EMBL/GenBank/DDBJ whole genome shotgun (WGS) entry which is preliminary data.</text>
</comment>
<evidence type="ECO:0000259" key="5">
    <source>
        <dbReference type="PROSITE" id="PS50977"/>
    </source>
</evidence>
<dbReference type="InterPro" id="IPR009057">
    <property type="entry name" value="Homeodomain-like_sf"/>
</dbReference>
<evidence type="ECO:0000313" key="6">
    <source>
        <dbReference type="EMBL" id="MFC4908453.1"/>
    </source>
</evidence>
<organism evidence="6 7">
    <name type="scientific">Actinomadura gamaensis</name>
    <dbReference type="NCBI Taxonomy" id="1763541"/>
    <lineage>
        <taxon>Bacteria</taxon>
        <taxon>Bacillati</taxon>
        <taxon>Actinomycetota</taxon>
        <taxon>Actinomycetes</taxon>
        <taxon>Streptosporangiales</taxon>
        <taxon>Thermomonosporaceae</taxon>
        <taxon>Actinomadura</taxon>
    </lineage>
</organism>
<feature type="domain" description="HTH tetR-type" evidence="5">
    <location>
        <begin position="6"/>
        <end position="66"/>
    </location>
</feature>
<evidence type="ECO:0000256" key="2">
    <source>
        <dbReference type="ARBA" id="ARBA00023125"/>
    </source>
</evidence>
<evidence type="ECO:0000256" key="1">
    <source>
        <dbReference type="ARBA" id="ARBA00023015"/>
    </source>
</evidence>
<keyword evidence="2 4" id="KW-0238">DNA-binding</keyword>
<dbReference type="PANTHER" id="PTHR30055:SF234">
    <property type="entry name" value="HTH-TYPE TRANSCRIPTIONAL REGULATOR BETI"/>
    <property type="match status" value="1"/>
</dbReference>
<accession>A0ABV9TY88</accession>
<dbReference type="Proteomes" id="UP001595872">
    <property type="component" value="Unassembled WGS sequence"/>
</dbReference>
<dbReference type="InterPro" id="IPR050109">
    <property type="entry name" value="HTH-type_TetR-like_transc_reg"/>
</dbReference>
<keyword evidence="1" id="KW-0805">Transcription regulation</keyword>
<feature type="DNA-binding region" description="H-T-H motif" evidence="4">
    <location>
        <begin position="29"/>
        <end position="48"/>
    </location>
</feature>
<reference evidence="7" key="1">
    <citation type="journal article" date="2019" name="Int. J. Syst. Evol. Microbiol.">
        <title>The Global Catalogue of Microorganisms (GCM) 10K type strain sequencing project: providing services to taxonomists for standard genome sequencing and annotation.</title>
        <authorList>
            <consortium name="The Broad Institute Genomics Platform"/>
            <consortium name="The Broad Institute Genome Sequencing Center for Infectious Disease"/>
            <person name="Wu L."/>
            <person name="Ma J."/>
        </authorList>
    </citation>
    <scope>NUCLEOTIDE SEQUENCE [LARGE SCALE GENOMIC DNA]</scope>
    <source>
        <strain evidence="7">KLKA75</strain>
    </source>
</reference>
<dbReference type="InterPro" id="IPR001647">
    <property type="entry name" value="HTH_TetR"/>
</dbReference>
<dbReference type="RefSeq" id="WP_378255071.1">
    <property type="nucleotide sequence ID" value="NZ_JBHSIT010000003.1"/>
</dbReference>
<dbReference type="PROSITE" id="PS50977">
    <property type="entry name" value="HTH_TETR_2"/>
    <property type="match status" value="1"/>
</dbReference>
<keyword evidence="7" id="KW-1185">Reference proteome</keyword>
<keyword evidence="3" id="KW-0804">Transcription</keyword>
<gene>
    <name evidence="6" type="ORF">ACFPCY_14060</name>
</gene>
<evidence type="ECO:0000256" key="3">
    <source>
        <dbReference type="ARBA" id="ARBA00023163"/>
    </source>
</evidence>
<name>A0ABV9TY88_9ACTN</name>
<evidence type="ECO:0000256" key="4">
    <source>
        <dbReference type="PROSITE-ProRule" id="PRU00335"/>
    </source>
</evidence>
<dbReference type="Pfam" id="PF00440">
    <property type="entry name" value="TetR_N"/>
    <property type="match status" value="1"/>
</dbReference>
<protein>
    <submittedName>
        <fullName evidence="6">TetR/AcrR family transcriptional regulator</fullName>
    </submittedName>
</protein>